<proteinExistence type="predicted"/>
<sequence length="126" mass="13630">MTHSAQMEQATEDIHSMFPDSGGMENMAGETLVESYRSLDPARALLEDYNRSMLQYTQRQMSSFVDTDDTRRSSQSSGQSGRSSASRGSSMSQQANPSFTSVSSAAHPVETKLSGRDMAAAKSAGY</sequence>
<dbReference type="AlphaFoldDB" id="A0A167UF94"/>
<evidence type="ECO:0000313" key="2">
    <source>
        <dbReference type="EMBL" id="KAJ5270285.1"/>
    </source>
</evidence>
<dbReference type="EMBL" id="JAPVEB010000003">
    <property type="protein sequence ID" value="KAJ5270285.1"/>
    <property type="molecule type" value="Genomic_DNA"/>
</dbReference>
<feature type="compositionally biased region" description="Low complexity" evidence="1">
    <location>
        <begin position="73"/>
        <end position="94"/>
    </location>
</feature>
<keyword evidence="4" id="KW-1185">Reference proteome</keyword>
<organism evidence="3">
    <name type="scientific">Penicillium chrysogenum</name>
    <name type="common">Penicillium notatum</name>
    <dbReference type="NCBI Taxonomy" id="5076"/>
    <lineage>
        <taxon>Eukaryota</taxon>
        <taxon>Fungi</taxon>
        <taxon>Dikarya</taxon>
        <taxon>Ascomycota</taxon>
        <taxon>Pezizomycotina</taxon>
        <taxon>Eurotiomycetes</taxon>
        <taxon>Eurotiomycetidae</taxon>
        <taxon>Eurotiales</taxon>
        <taxon>Aspergillaceae</taxon>
        <taxon>Penicillium</taxon>
        <taxon>Penicillium chrysogenum species complex</taxon>
    </lineage>
</organism>
<evidence type="ECO:0000313" key="3">
    <source>
        <dbReference type="EMBL" id="KZN89210.1"/>
    </source>
</evidence>
<feature type="compositionally biased region" description="Polar residues" evidence="1">
    <location>
        <begin position="95"/>
        <end position="104"/>
    </location>
</feature>
<accession>A0A167UF94</accession>
<name>A0A167UF94_PENCH</name>
<reference evidence="2 4" key="3">
    <citation type="journal article" date="2023" name="IMA Fungus">
        <title>Comparative genomic study of the Penicillium genus elucidates a diverse pangenome and 15 lateral gene transfer events.</title>
        <authorList>
            <person name="Petersen C."/>
            <person name="Sorensen T."/>
            <person name="Nielsen M.R."/>
            <person name="Sondergaard T.E."/>
            <person name="Sorensen J.L."/>
            <person name="Fitzpatrick D.A."/>
            <person name="Frisvad J.C."/>
            <person name="Nielsen K.L."/>
        </authorList>
    </citation>
    <scope>NUCLEOTIDE SEQUENCE [LARGE SCALE GENOMIC DNA]</scope>
    <source>
        <strain evidence="2 4">IBT 3361</strain>
    </source>
</reference>
<reference evidence="2" key="2">
    <citation type="submission" date="2022-12" db="EMBL/GenBank/DDBJ databases">
        <authorList>
            <person name="Petersen C."/>
        </authorList>
    </citation>
    <scope>NUCLEOTIDE SEQUENCE</scope>
    <source>
        <strain evidence="2">IBT 3361</strain>
    </source>
</reference>
<dbReference type="OMA" id="YTQRQMS"/>
<dbReference type="Proteomes" id="UP001220256">
    <property type="component" value="Unassembled WGS sequence"/>
</dbReference>
<reference evidence="3" key="1">
    <citation type="journal article" date="2014" name="Genome Announc.">
        <title>Complete sequencing and chromosome-scale genome assembly of the industrial progenitor strain P2niaD18 from the penicillin producer Penicillium chrysogenum.</title>
        <authorList>
            <person name="Specht T."/>
            <person name="Dahlmann T.A."/>
            <person name="Zadra I."/>
            <person name="Kurnsteiner H."/>
            <person name="Kuck U."/>
        </authorList>
    </citation>
    <scope>NUCLEOTIDE SEQUENCE [LARGE SCALE GENOMIC DNA]</scope>
    <source>
        <strain evidence="3">P2niaD18</strain>
    </source>
</reference>
<feature type="region of interest" description="Disordered" evidence="1">
    <location>
        <begin position="1"/>
        <end position="29"/>
    </location>
</feature>
<protein>
    <submittedName>
        <fullName evidence="3">Uncharacterized protein</fullName>
    </submittedName>
</protein>
<dbReference type="Proteomes" id="UP000076449">
    <property type="component" value="Chromosome II"/>
</dbReference>
<evidence type="ECO:0000256" key="1">
    <source>
        <dbReference type="SAM" id="MobiDB-lite"/>
    </source>
</evidence>
<gene>
    <name evidence="3" type="ORF">EN45_078050</name>
    <name evidence="2" type="ORF">N7505_006043</name>
</gene>
<dbReference type="EMBL" id="CM002799">
    <property type="protein sequence ID" value="KZN89210.1"/>
    <property type="molecule type" value="Genomic_DNA"/>
</dbReference>
<evidence type="ECO:0000313" key="4">
    <source>
        <dbReference type="Proteomes" id="UP001220256"/>
    </source>
</evidence>
<feature type="region of interest" description="Disordered" evidence="1">
    <location>
        <begin position="60"/>
        <end position="126"/>
    </location>
</feature>